<dbReference type="Pfam" id="PF12489">
    <property type="entry name" value="ARA70"/>
    <property type="match status" value="2"/>
</dbReference>
<dbReference type="GeneID" id="115399487"/>
<dbReference type="AlphaFoldDB" id="A0A672GE59"/>
<dbReference type="GO" id="GO:0006879">
    <property type="term" value="P:intracellular iron ion homeostasis"/>
    <property type="evidence" value="ECO:0007669"/>
    <property type="project" value="InterPro"/>
</dbReference>
<dbReference type="InterPro" id="IPR022174">
    <property type="entry name" value="NCOA4_N"/>
</dbReference>
<organism evidence="4 5">
    <name type="scientific">Salarias fasciatus</name>
    <name type="common">Jewelled blenny</name>
    <name type="synonym">Blennius fasciatus</name>
    <dbReference type="NCBI Taxonomy" id="181472"/>
    <lineage>
        <taxon>Eukaryota</taxon>
        <taxon>Metazoa</taxon>
        <taxon>Chordata</taxon>
        <taxon>Craniata</taxon>
        <taxon>Vertebrata</taxon>
        <taxon>Euteleostomi</taxon>
        <taxon>Actinopterygii</taxon>
        <taxon>Neopterygii</taxon>
        <taxon>Teleostei</taxon>
        <taxon>Neoteleostei</taxon>
        <taxon>Acanthomorphata</taxon>
        <taxon>Ovalentaria</taxon>
        <taxon>Blenniimorphae</taxon>
        <taxon>Blenniiformes</taxon>
        <taxon>Blennioidei</taxon>
        <taxon>Blenniidae</taxon>
        <taxon>Salariinae</taxon>
        <taxon>Salarias</taxon>
    </lineage>
</organism>
<feature type="compositionally biased region" description="Basic and acidic residues" evidence="2">
    <location>
        <begin position="492"/>
        <end position="502"/>
    </location>
</feature>
<dbReference type="OMA" id="FPPDCYG"/>
<evidence type="ECO:0000313" key="4">
    <source>
        <dbReference type="Ensembl" id="ENSSFAP00005017123.1"/>
    </source>
</evidence>
<evidence type="ECO:0000259" key="3">
    <source>
        <dbReference type="Pfam" id="PF12489"/>
    </source>
</evidence>
<dbReference type="GO" id="GO:0003713">
    <property type="term" value="F:transcription coactivator activity"/>
    <property type="evidence" value="ECO:0007669"/>
    <property type="project" value="InterPro"/>
</dbReference>
<dbReference type="OrthoDB" id="6334544at2759"/>
<dbReference type="PANTHER" id="PTHR17085:SF3">
    <property type="entry name" value="NUCLEAR RECEPTOR COACTIVATOR 4"/>
    <property type="match status" value="1"/>
</dbReference>
<accession>A0A672GE59</accession>
<reference evidence="4" key="3">
    <citation type="submission" date="2025-09" db="UniProtKB">
        <authorList>
            <consortium name="Ensembl"/>
        </authorList>
    </citation>
    <scope>IDENTIFICATION</scope>
</reference>
<dbReference type="PANTHER" id="PTHR17085">
    <property type="entry name" value="NUCLEAR RECEPTOR COACTIVATOR 4"/>
    <property type="match status" value="1"/>
</dbReference>
<dbReference type="GO" id="GO:0009725">
    <property type="term" value="P:response to hormone"/>
    <property type="evidence" value="ECO:0007669"/>
    <property type="project" value="TreeGrafter"/>
</dbReference>
<reference evidence="4" key="1">
    <citation type="submission" date="2019-06" db="EMBL/GenBank/DDBJ databases">
        <authorList>
            <consortium name="Wellcome Sanger Institute Data Sharing"/>
        </authorList>
    </citation>
    <scope>NUCLEOTIDE SEQUENCE [LARGE SCALE GENOMIC DNA]</scope>
</reference>
<feature type="coiled-coil region" evidence="1">
    <location>
        <begin position="22"/>
        <end position="53"/>
    </location>
</feature>
<dbReference type="InParanoid" id="A0A672GE59"/>
<feature type="region of interest" description="Disordered" evidence="2">
    <location>
        <begin position="489"/>
        <end position="510"/>
    </location>
</feature>
<proteinExistence type="predicted"/>
<dbReference type="Ensembl" id="ENSSFAT00005017787.1">
    <property type="protein sequence ID" value="ENSSFAP00005017123.1"/>
    <property type="gene ID" value="ENSSFAG00005009052.1"/>
</dbReference>
<feature type="domain" description="Nuclear receptor coactivator 4 N-terminal" evidence="3">
    <location>
        <begin position="195"/>
        <end position="316"/>
    </location>
</feature>
<gene>
    <name evidence="4" type="primary">ncoa4</name>
</gene>
<sequence>MKTEGKFGDVVPSFRMCAVTQCQQAQEELEDAINAVMKAEQQLRENAREVRSELQSCVSRQQEALRCREVWLLGQIELLEQVKTETLQQQLHQLHRLRGQFDVIIQQLHNNNSNDLNNQLTACMEKLSSLNLTPEETPDMSFNADTRSLRQAITSFGRITAQMSEGVASTSPAHQGASMQSCPMGAQKKKVEGGALSDWLLESHPSRSSASIGYQSSMNPQDWLLSHKQSQTSCPVLNSMDFLQAWGQLKDLEAWLLQDHTPMGRQRVDSNCSSSFSIEKIDESEFTSSPEEEELSDWLITPPTVAMETMSDAERWRRVLKPFEGGWSSSEWLVETSRPADCTSCCQTSRPLEIENLGQLKCLKSPPSSGPASPASALPAVTAASALEAWLQQAVPVPQTCKANELCSTYSDCVCEDNCGRQALSRWLLQQDGRDKNGVSLAKNAPPTAKNAPPTLFHKEQEQKVQAILEAWLHPGTSSCKTPSLSAWMAPGEEKASREEHSSFTSSTLSPFQHPLDPDLWVCPEKTATPAPASGGPTEDEDKWLLKKRSQAQERLVLPTVCDLFSCMKMGGDKERWLHRTPVQM</sequence>
<dbReference type="InterPro" id="IPR039947">
    <property type="entry name" value="NCoA-4"/>
</dbReference>
<reference evidence="4" key="2">
    <citation type="submission" date="2025-08" db="UniProtKB">
        <authorList>
            <consortium name="Ensembl"/>
        </authorList>
    </citation>
    <scope>IDENTIFICATION</scope>
</reference>
<name>A0A672GE59_SALFA</name>
<dbReference type="Proteomes" id="UP000472267">
    <property type="component" value="Chromosome 13"/>
</dbReference>
<dbReference type="RefSeq" id="XP_029962757.1">
    <property type="nucleotide sequence ID" value="XM_030106897.1"/>
</dbReference>
<dbReference type="FunCoup" id="A0A672GE59">
    <property type="interactions" value="937"/>
</dbReference>
<evidence type="ECO:0000313" key="5">
    <source>
        <dbReference type="Proteomes" id="UP000472267"/>
    </source>
</evidence>
<keyword evidence="5" id="KW-1185">Reference proteome</keyword>
<dbReference type="CTD" id="8031"/>
<protein>
    <recommendedName>
        <fullName evidence="3">Nuclear receptor coactivator 4 N-terminal domain-containing protein</fullName>
    </recommendedName>
</protein>
<evidence type="ECO:0000256" key="1">
    <source>
        <dbReference type="SAM" id="Coils"/>
    </source>
</evidence>
<feature type="domain" description="Nuclear receptor coactivator 4 N-terminal" evidence="3">
    <location>
        <begin position="39"/>
        <end position="148"/>
    </location>
</feature>
<evidence type="ECO:0000256" key="2">
    <source>
        <dbReference type="SAM" id="MobiDB-lite"/>
    </source>
</evidence>
<keyword evidence="1" id="KW-0175">Coiled coil</keyword>